<keyword evidence="2" id="KW-0732">Signal</keyword>
<feature type="compositionally biased region" description="Low complexity" evidence="1">
    <location>
        <begin position="267"/>
        <end position="277"/>
    </location>
</feature>
<dbReference type="OrthoDB" id="8366079at2"/>
<feature type="compositionally biased region" description="Low complexity" evidence="1">
    <location>
        <begin position="169"/>
        <end position="178"/>
    </location>
</feature>
<feature type="region of interest" description="Disordered" evidence="1">
    <location>
        <begin position="74"/>
        <end position="107"/>
    </location>
</feature>
<evidence type="ECO:0000256" key="2">
    <source>
        <dbReference type="SAM" id="SignalP"/>
    </source>
</evidence>
<feature type="compositionally biased region" description="Gly residues" evidence="1">
    <location>
        <begin position="256"/>
        <end position="266"/>
    </location>
</feature>
<name>A0A4R6R694_9HYPH</name>
<feature type="signal peptide" evidence="2">
    <location>
        <begin position="1"/>
        <end position="21"/>
    </location>
</feature>
<feature type="region of interest" description="Disordered" evidence="1">
    <location>
        <begin position="168"/>
        <end position="277"/>
    </location>
</feature>
<dbReference type="Proteomes" id="UP000294547">
    <property type="component" value="Unassembled WGS sequence"/>
</dbReference>
<gene>
    <name evidence="3" type="ORF">EDD54_4318</name>
</gene>
<feature type="compositionally biased region" description="Low complexity" evidence="1">
    <location>
        <begin position="235"/>
        <end position="245"/>
    </location>
</feature>
<feature type="compositionally biased region" description="Pro residues" evidence="1">
    <location>
        <begin position="79"/>
        <end position="105"/>
    </location>
</feature>
<accession>A0A4R6R694</accession>
<evidence type="ECO:0000313" key="3">
    <source>
        <dbReference type="EMBL" id="TDP81450.1"/>
    </source>
</evidence>
<evidence type="ECO:0000256" key="1">
    <source>
        <dbReference type="SAM" id="MobiDB-lite"/>
    </source>
</evidence>
<reference evidence="3 4" key="1">
    <citation type="submission" date="2019-03" db="EMBL/GenBank/DDBJ databases">
        <title>Genomic Encyclopedia of Type Strains, Phase IV (KMG-IV): sequencing the most valuable type-strain genomes for metagenomic binning, comparative biology and taxonomic classification.</title>
        <authorList>
            <person name="Goeker M."/>
        </authorList>
    </citation>
    <scope>NUCLEOTIDE SEQUENCE [LARGE SCALE GENOMIC DNA]</scope>
    <source>
        <strain evidence="3 4">DSM 102969</strain>
    </source>
</reference>
<keyword evidence="4" id="KW-1185">Reference proteome</keyword>
<organism evidence="3 4">
    <name type="scientific">Oharaeibacter diazotrophicus</name>
    <dbReference type="NCBI Taxonomy" id="1920512"/>
    <lineage>
        <taxon>Bacteria</taxon>
        <taxon>Pseudomonadati</taxon>
        <taxon>Pseudomonadota</taxon>
        <taxon>Alphaproteobacteria</taxon>
        <taxon>Hyphomicrobiales</taxon>
        <taxon>Pleomorphomonadaceae</taxon>
        <taxon>Oharaeibacter</taxon>
    </lineage>
</organism>
<evidence type="ECO:0000313" key="4">
    <source>
        <dbReference type="Proteomes" id="UP000294547"/>
    </source>
</evidence>
<comment type="caution">
    <text evidence="3">The sequence shown here is derived from an EMBL/GenBank/DDBJ whole genome shotgun (WGS) entry which is preliminary data.</text>
</comment>
<evidence type="ECO:0008006" key="5">
    <source>
        <dbReference type="Google" id="ProtNLM"/>
    </source>
</evidence>
<feature type="chain" id="PRO_5020946212" description="General secretion pathway protein N" evidence="2">
    <location>
        <begin position="22"/>
        <end position="277"/>
    </location>
</feature>
<dbReference type="EMBL" id="SNXY01000012">
    <property type="protein sequence ID" value="TDP81450.1"/>
    <property type="molecule type" value="Genomic_DNA"/>
</dbReference>
<proteinExistence type="predicted"/>
<dbReference type="RefSeq" id="WP_126540634.1">
    <property type="nucleotide sequence ID" value="NZ_BSPM01000002.1"/>
</dbReference>
<sequence>MTPALRSGLLLAFLAAAPAVAQDVPSAEPVDVGTATDAAAAATAAGADRFLLNNLSTLSLESLDGFRDRPLFTASRRAPAPPAPEPEPQPQPEPEPEPAVAPDPPNIRLAGVLGKGEETIALVQDLGTGKTNPVRVGDAIEAWTVAAIDPTALHLAYEDQVSDYVLFEPGSSPASPAGGAPGAIDGMNDPDALPQFDASGNPVDPALNFDDPGAAGSNNPARHRDDGSVPGGGDVSPDGSGNLPPGFAPPPPGAPDTGGDGGGASNFGGSNFPIGQP</sequence>
<dbReference type="AlphaFoldDB" id="A0A4R6R694"/>
<protein>
    <recommendedName>
        <fullName evidence="5">General secretion pathway protein N</fullName>
    </recommendedName>
</protein>